<dbReference type="InterPro" id="IPR025508">
    <property type="entry name" value="DUF4395"/>
</dbReference>
<evidence type="ECO:0000313" key="4">
    <source>
        <dbReference type="Proteomes" id="UP000017747"/>
    </source>
</evidence>
<protein>
    <recommendedName>
        <fullName evidence="2">DUF4395 domain-containing protein</fullName>
    </recommendedName>
</protein>
<evidence type="ECO:0000313" key="3">
    <source>
        <dbReference type="EMBL" id="ETA82514.1"/>
    </source>
</evidence>
<gene>
    <name evidence="3" type="ORF">T472_0200695</name>
</gene>
<dbReference type="STRING" id="994573.T472_0200695"/>
<accession>V7IAZ3</accession>
<feature type="transmembrane region" description="Helical" evidence="1">
    <location>
        <begin position="107"/>
        <end position="131"/>
    </location>
</feature>
<keyword evidence="1" id="KW-1133">Transmembrane helix</keyword>
<keyword evidence="1" id="KW-0472">Membrane</keyword>
<dbReference type="RefSeq" id="WP_023388849.1">
    <property type="nucleotide sequence ID" value="NZ_AXUN02000006.1"/>
</dbReference>
<dbReference type="Proteomes" id="UP000017747">
    <property type="component" value="Unassembled WGS sequence"/>
</dbReference>
<keyword evidence="4" id="KW-1185">Reference proteome</keyword>
<proteinExistence type="predicted"/>
<feature type="transmembrane region" description="Helical" evidence="1">
    <location>
        <begin position="35"/>
        <end position="52"/>
    </location>
</feature>
<evidence type="ECO:0000256" key="1">
    <source>
        <dbReference type="SAM" id="Phobius"/>
    </source>
</evidence>
<feature type="transmembrane region" description="Helical" evidence="1">
    <location>
        <begin position="12"/>
        <end position="29"/>
    </location>
</feature>
<keyword evidence="1" id="KW-0812">Transmembrane</keyword>
<comment type="caution">
    <text evidence="3">The sequence shown here is derived from an EMBL/GenBank/DDBJ whole genome shotgun (WGS) entry which is preliminary data.</text>
</comment>
<dbReference type="OrthoDB" id="2083375at2"/>
<sequence length="136" mass="15180">MGNVKVLISKGGYAFSRYFLAVLIWMSLLLKQKELLLIVLVFLLLAVALKLRRSPLVVFYDRTIGKLIPSKQVGIDEDGLRFANALGSFLCLVCLGLLYFGPAGVGWYMTGFFAVFKTISALGYCPGLKLYELFRK</sequence>
<feature type="domain" description="DUF4395" evidence="2">
    <location>
        <begin position="16"/>
        <end position="136"/>
    </location>
</feature>
<dbReference type="Pfam" id="PF14340">
    <property type="entry name" value="DUF4395"/>
    <property type="match status" value="1"/>
</dbReference>
<organism evidence="3 4">
    <name type="scientific">Youngiibacter fragilis 232.1</name>
    <dbReference type="NCBI Taxonomy" id="994573"/>
    <lineage>
        <taxon>Bacteria</taxon>
        <taxon>Bacillati</taxon>
        <taxon>Bacillota</taxon>
        <taxon>Clostridia</taxon>
        <taxon>Eubacteriales</taxon>
        <taxon>Clostridiaceae</taxon>
        <taxon>Youngiibacter</taxon>
    </lineage>
</organism>
<name>V7IAZ3_9CLOT</name>
<dbReference type="EMBL" id="AXUN02000006">
    <property type="protein sequence ID" value="ETA82514.1"/>
    <property type="molecule type" value="Genomic_DNA"/>
</dbReference>
<evidence type="ECO:0000259" key="2">
    <source>
        <dbReference type="Pfam" id="PF14340"/>
    </source>
</evidence>
<dbReference type="AlphaFoldDB" id="V7IAZ3"/>
<feature type="transmembrane region" description="Helical" evidence="1">
    <location>
        <begin position="82"/>
        <end position="101"/>
    </location>
</feature>
<reference evidence="3 4" key="1">
    <citation type="journal article" date="2014" name="Genome Announc.">
        <title>Genome Sequence of Youngiibacter fragilis, the Type Strain of the Genus Youngiibacter.</title>
        <authorList>
            <person name="Wawrik C.B."/>
            <person name="Callaghan A.V."/>
            <person name="Stamps B.W."/>
            <person name="Wawrik B."/>
        </authorList>
    </citation>
    <scope>NUCLEOTIDE SEQUENCE [LARGE SCALE GENOMIC DNA]</scope>
    <source>
        <strain evidence="3 4">232.1</strain>
    </source>
</reference>